<evidence type="ECO:0000313" key="3">
    <source>
        <dbReference type="Proteomes" id="UP000179227"/>
    </source>
</evidence>
<reference evidence="2 3" key="1">
    <citation type="journal article" date="2016" name="Nat. Commun.">
        <title>Thousands of microbial genomes shed light on interconnected biogeochemical processes in an aquifer system.</title>
        <authorList>
            <person name="Anantharaman K."/>
            <person name="Brown C.T."/>
            <person name="Hug L.A."/>
            <person name="Sharon I."/>
            <person name="Castelle C.J."/>
            <person name="Probst A.J."/>
            <person name="Thomas B.C."/>
            <person name="Singh A."/>
            <person name="Wilkins M.J."/>
            <person name="Karaoz U."/>
            <person name="Brodie E.L."/>
            <person name="Williams K.H."/>
            <person name="Hubbard S.S."/>
            <person name="Banfield J.F."/>
        </authorList>
    </citation>
    <scope>NUCLEOTIDE SEQUENCE [LARGE SCALE GENOMIC DNA]</scope>
</reference>
<evidence type="ECO:0000256" key="1">
    <source>
        <dbReference type="SAM" id="Phobius"/>
    </source>
</evidence>
<name>A0A1F5HYK2_9BACT</name>
<dbReference type="STRING" id="1797729.A3A60_01150"/>
<keyword evidence="1" id="KW-1133">Transmembrane helix</keyword>
<dbReference type="EMBL" id="MFBS01000024">
    <property type="protein sequence ID" value="OGE09140.1"/>
    <property type="molecule type" value="Genomic_DNA"/>
</dbReference>
<proteinExistence type="predicted"/>
<dbReference type="Proteomes" id="UP000179227">
    <property type="component" value="Unassembled WGS sequence"/>
</dbReference>
<feature type="transmembrane region" description="Helical" evidence="1">
    <location>
        <begin position="35"/>
        <end position="53"/>
    </location>
</feature>
<dbReference type="AlphaFoldDB" id="A0A1F5HYK2"/>
<gene>
    <name evidence="2" type="ORF">A3A60_01150</name>
</gene>
<accession>A0A1F5HYK2</accession>
<comment type="caution">
    <text evidence="2">The sequence shown here is derived from an EMBL/GenBank/DDBJ whole genome shotgun (WGS) entry which is preliminary data.</text>
</comment>
<organism evidence="2 3">
    <name type="scientific">Candidatus Curtissbacteria bacterium RIFCSPLOWO2_01_FULL_42_26</name>
    <dbReference type="NCBI Taxonomy" id="1797729"/>
    <lineage>
        <taxon>Bacteria</taxon>
        <taxon>Candidatus Curtissiibacteriota</taxon>
    </lineage>
</organism>
<keyword evidence="1" id="KW-0812">Transmembrane</keyword>
<protein>
    <submittedName>
        <fullName evidence="2">Uncharacterized protein</fullName>
    </submittedName>
</protein>
<sequence length="92" mass="10461">MDTIIRIPLLILSLALCFLLGKLASKRWPKILSSALIPSIAIYIILGWIIGTLSPNQALNKKNLIFDVIVWPLILPDIPYKEYFNDMLHPFS</sequence>
<evidence type="ECO:0000313" key="2">
    <source>
        <dbReference type="EMBL" id="OGE09140.1"/>
    </source>
</evidence>
<keyword evidence="1" id="KW-0472">Membrane</keyword>